<keyword evidence="3" id="KW-1185">Reference proteome</keyword>
<dbReference type="Proteomes" id="UP000276133">
    <property type="component" value="Unassembled WGS sequence"/>
</dbReference>
<reference evidence="2 3" key="1">
    <citation type="journal article" date="2018" name="Sci. Rep.">
        <title>Genomic signatures of local adaptation to the degree of environmental predictability in rotifers.</title>
        <authorList>
            <person name="Franch-Gras L."/>
            <person name="Hahn C."/>
            <person name="Garcia-Roger E.M."/>
            <person name="Carmona M.J."/>
            <person name="Serra M."/>
            <person name="Gomez A."/>
        </authorList>
    </citation>
    <scope>NUCLEOTIDE SEQUENCE [LARGE SCALE GENOMIC DNA]</scope>
    <source>
        <strain evidence="2">HYR1</strain>
    </source>
</reference>
<keyword evidence="1" id="KW-0812">Transmembrane</keyword>
<protein>
    <submittedName>
        <fullName evidence="2">Uncharacterized protein</fullName>
    </submittedName>
</protein>
<proteinExistence type="predicted"/>
<organism evidence="2 3">
    <name type="scientific">Brachionus plicatilis</name>
    <name type="common">Marine rotifer</name>
    <name type="synonym">Brachionus muelleri</name>
    <dbReference type="NCBI Taxonomy" id="10195"/>
    <lineage>
        <taxon>Eukaryota</taxon>
        <taxon>Metazoa</taxon>
        <taxon>Spiralia</taxon>
        <taxon>Gnathifera</taxon>
        <taxon>Rotifera</taxon>
        <taxon>Eurotatoria</taxon>
        <taxon>Monogononta</taxon>
        <taxon>Pseudotrocha</taxon>
        <taxon>Ploima</taxon>
        <taxon>Brachionidae</taxon>
        <taxon>Brachionus</taxon>
    </lineage>
</organism>
<sequence>MPIFEWFRPVFLIHSGVLYLGLWMLVDKYGMDVVAKSAGGLGFMIMGAFAMSYLTKVLEKKEKTDGEAEPVCSGPNPTPNDAKFGKLALGSRMVTECVGELKQPCFRTLGGDEKGYRFGNRESTRACERGFDDFNESEAPTSTRDDVKQNFTRAERIDYKCVWSEGKDHVKEEVLYFEVKARGMFD</sequence>
<keyword evidence="1" id="KW-1133">Transmembrane helix</keyword>
<dbReference type="AlphaFoldDB" id="A0A3M7QQC0"/>
<evidence type="ECO:0000313" key="3">
    <source>
        <dbReference type="Proteomes" id="UP000276133"/>
    </source>
</evidence>
<accession>A0A3M7QQC0</accession>
<comment type="caution">
    <text evidence="2">The sequence shown here is derived from an EMBL/GenBank/DDBJ whole genome shotgun (WGS) entry which is preliminary data.</text>
</comment>
<keyword evidence="1" id="KW-0472">Membrane</keyword>
<evidence type="ECO:0000313" key="2">
    <source>
        <dbReference type="EMBL" id="RNA13175.1"/>
    </source>
</evidence>
<evidence type="ECO:0000256" key="1">
    <source>
        <dbReference type="SAM" id="Phobius"/>
    </source>
</evidence>
<gene>
    <name evidence="2" type="ORF">BpHYR1_018378</name>
</gene>
<name>A0A3M7QQC0_BRAPC</name>
<feature type="transmembrane region" description="Helical" evidence="1">
    <location>
        <begin position="6"/>
        <end position="26"/>
    </location>
</feature>
<dbReference type="EMBL" id="REGN01005485">
    <property type="protein sequence ID" value="RNA13175.1"/>
    <property type="molecule type" value="Genomic_DNA"/>
</dbReference>
<feature type="transmembrane region" description="Helical" evidence="1">
    <location>
        <begin position="33"/>
        <end position="54"/>
    </location>
</feature>